<gene>
    <name evidence="2" type="ORF">QTP81_12560</name>
</gene>
<accession>A0ABT7SZ21</accession>
<protein>
    <submittedName>
        <fullName evidence="2">Pyridine nucleotide transhydrogenase</fullName>
    </submittedName>
</protein>
<evidence type="ECO:0000256" key="1">
    <source>
        <dbReference type="SAM" id="SignalP"/>
    </source>
</evidence>
<dbReference type="EMBL" id="JAUCBP010000011">
    <property type="protein sequence ID" value="MDM7861425.1"/>
    <property type="molecule type" value="Genomic_DNA"/>
</dbReference>
<keyword evidence="1" id="KW-0732">Signal</keyword>
<name>A0ABT7SZ21_9ALTE</name>
<keyword evidence="3" id="KW-1185">Reference proteome</keyword>
<reference evidence="2 3" key="1">
    <citation type="submission" date="2023-06" db="EMBL/GenBank/DDBJ databases">
        <title>Alteromonas sp. ASW11-36 isolated from intertidal sand.</title>
        <authorList>
            <person name="Li Y."/>
        </authorList>
    </citation>
    <scope>NUCLEOTIDE SEQUENCE [LARGE SCALE GENOMIC DNA]</scope>
    <source>
        <strain evidence="2 3">ASW11-36</strain>
    </source>
</reference>
<sequence length="102" mass="10869">MRKLLAVTALVLGSAGAHADANKAQAFDCMDAKTFEINSQCMANTINNNLAFTAAQQNIVLSAEENSGNAMATVSYFPELQLIEVVAHQDATLAKNTEIPKN</sequence>
<feature type="signal peptide" evidence="1">
    <location>
        <begin position="1"/>
        <end position="19"/>
    </location>
</feature>
<evidence type="ECO:0000313" key="2">
    <source>
        <dbReference type="EMBL" id="MDM7861425.1"/>
    </source>
</evidence>
<evidence type="ECO:0000313" key="3">
    <source>
        <dbReference type="Proteomes" id="UP001234343"/>
    </source>
</evidence>
<comment type="caution">
    <text evidence="2">The sequence shown here is derived from an EMBL/GenBank/DDBJ whole genome shotgun (WGS) entry which is preliminary data.</text>
</comment>
<organism evidence="2 3">
    <name type="scientific">Alteromonas arenosi</name>
    <dbReference type="NCBI Taxonomy" id="3055817"/>
    <lineage>
        <taxon>Bacteria</taxon>
        <taxon>Pseudomonadati</taxon>
        <taxon>Pseudomonadota</taxon>
        <taxon>Gammaproteobacteria</taxon>
        <taxon>Alteromonadales</taxon>
        <taxon>Alteromonadaceae</taxon>
        <taxon>Alteromonas/Salinimonas group</taxon>
        <taxon>Alteromonas</taxon>
    </lineage>
</organism>
<dbReference type="Proteomes" id="UP001234343">
    <property type="component" value="Unassembled WGS sequence"/>
</dbReference>
<proteinExistence type="predicted"/>
<feature type="chain" id="PRO_5046587671" evidence="1">
    <location>
        <begin position="20"/>
        <end position="102"/>
    </location>
</feature>
<dbReference type="RefSeq" id="WP_289365935.1">
    <property type="nucleotide sequence ID" value="NZ_JAUCBP010000011.1"/>
</dbReference>